<accession>A0ABM7RN64</accession>
<dbReference type="PANTHER" id="PTHR43179">
    <property type="entry name" value="RHAMNOSYLTRANSFERASE WBBL"/>
    <property type="match status" value="1"/>
</dbReference>
<dbReference type="InterPro" id="IPR001173">
    <property type="entry name" value="Glyco_trans_2-like"/>
</dbReference>
<evidence type="ECO:0000256" key="1">
    <source>
        <dbReference type="ARBA" id="ARBA00022519"/>
    </source>
</evidence>
<sequence length="272" mass="30971">MKIHISIVDFFKAPRLIESLKALEKQSLFEFCQVTVFDNSVDDDNFIKLNEYIKNKKNIVLIRSSFNQGYTKATNLSVDFSADFVVLLNPDLILSSENCIKDSIEILQNHKNLGLLGIKQVDDDGNVELVARTYPSVKSQLARRAPSFVSRFYRAERESYECAEVNRQASGVHIVDWVQSSFWVVKGELWRELNGVSEDFFLFMSEADFSLRAKKIGYLTALNCNIHAISDGVRASAGGWKAIFRSRAFRSHVSDMAIYYLKNLSTSKRTLP</sequence>
<dbReference type="Proteomes" id="UP000218595">
    <property type="component" value="Chromosome"/>
</dbReference>
<dbReference type="Pfam" id="PF00535">
    <property type="entry name" value="Glycos_transf_2"/>
    <property type="match status" value="1"/>
</dbReference>
<keyword evidence="1" id="KW-1003">Cell membrane</keyword>
<dbReference type="SUPFAM" id="SSF53448">
    <property type="entry name" value="Nucleotide-diphospho-sugar transferases"/>
    <property type="match status" value="1"/>
</dbReference>
<keyword evidence="1" id="KW-0997">Cell inner membrane</keyword>
<organism evidence="3 4">
    <name type="scientific">Pseudomonas izuensis</name>
    <dbReference type="NCBI Taxonomy" id="2684212"/>
    <lineage>
        <taxon>Bacteria</taxon>
        <taxon>Pseudomonadati</taxon>
        <taxon>Pseudomonadota</taxon>
        <taxon>Gammaproteobacteria</taxon>
        <taxon>Pseudomonadales</taxon>
        <taxon>Pseudomonadaceae</taxon>
        <taxon>Pseudomonas</taxon>
    </lineage>
</organism>
<dbReference type="RefSeq" id="WP_096512614.1">
    <property type="nucleotide sequence ID" value="NZ_AP017423.2"/>
</dbReference>
<dbReference type="Gene3D" id="3.90.550.10">
    <property type="entry name" value="Spore Coat Polysaccharide Biosynthesis Protein SpsA, Chain A"/>
    <property type="match status" value="1"/>
</dbReference>
<evidence type="ECO:0000313" key="3">
    <source>
        <dbReference type="EMBL" id="BCX67105.1"/>
    </source>
</evidence>
<gene>
    <name evidence="3" type="ORF">LAB08_R17290</name>
</gene>
<protein>
    <recommendedName>
        <fullName evidence="2">Glycosyltransferase 2-like domain-containing protein</fullName>
    </recommendedName>
</protein>
<reference evidence="3 4" key="1">
    <citation type="submission" date="2016-04" db="EMBL/GenBank/DDBJ databases">
        <title>Complete genome sequence of Pseudomonas sp. LAB-08 isolated from TCE contaminated aquifer soil.</title>
        <authorList>
            <person name="Dohra H."/>
            <person name="Suzuki K."/>
            <person name="Fatma A."/>
            <person name="Inuzuka Y."/>
            <person name="Honjo M."/>
            <person name="Tashiro Y."/>
            <person name="Futamata H."/>
        </authorList>
    </citation>
    <scope>NUCLEOTIDE SEQUENCE [LARGE SCALE GENOMIC DNA]</scope>
    <source>
        <strain evidence="3 4">LAB-08</strain>
    </source>
</reference>
<name>A0ABM7RN64_9PSED</name>
<proteinExistence type="predicted"/>
<keyword evidence="4" id="KW-1185">Reference proteome</keyword>
<dbReference type="EMBL" id="AP017423">
    <property type="protein sequence ID" value="BCX67105.1"/>
    <property type="molecule type" value="Genomic_DNA"/>
</dbReference>
<dbReference type="PANTHER" id="PTHR43179:SF7">
    <property type="entry name" value="RHAMNOSYLTRANSFERASE WBBL"/>
    <property type="match status" value="1"/>
</dbReference>
<feature type="domain" description="Glycosyltransferase 2-like" evidence="2">
    <location>
        <begin position="13"/>
        <end position="130"/>
    </location>
</feature>
<keyword evidence="1" id="KW-0472">Membrane</keyword>
<evidence type="ECO:0000313" key="4">
    <source>
        <dbReference type="Proteomes" id="UP000218595"/>
    </source>
</evidence>
<evidence type="ECO:0000259" key="2">
    <source>
        <dbReference type="Pfam" id="PF00535"/>
    </source>
</evidence>
<dbReference type="InterPro" id="IPR029044">
    <property type="entry name" value="Nucleotide-diphossugar_trans"/>
</dbReference>